<proteinExistence type="predicted"/>
<comment type="caution">
    <text evidence="2">The sequence shown here is derived from an EMBL/GenBank/DDBJ whole genome shotgun (WGS) entry which is preliminary data.</text>
</comment>
<dbReference type="OrthoDB" id="137129at2"/>
<dbReference type="RefSeq" id="WP_128633934.1">
    <property type="nucleotide sequence ID" value="NZ_RRCN01000001.1"/>
</dbReference>
<evidence type="ECO:0000313" key="2">
    <source>
        <dbReference type="EMBL" id="RRJ66144.1"/>
    </source>
</evidence>
<reference evidence="2 3" key="1">
    <citation type="submission" date="2018-11" db="EMBL/GenBank/DDBJ databases">
        <title>Genome sequencing of Paenibacillus sp. KCOM 3021 (= ChDC PVNT-B20).</title>
        <authorList>
            <person name="Kook J.-K."/>
            <person name="Park S.-N."/>
            <person name="Lim Y.K."/>
        </authorList>
    </citation>
    <scope>NUCLEOTIDE SEQUENCE [LARGE SCALE GENOMIC DNA]</scope>
    <source>
        <strain evidence="2 3">KCOM 3021</strain>
    </source>
</reference>
<name>A0A3P3U7J0_9BACL</name>
<dbReference type="PROSITE" id="PS51257">
    <property type="entry name" value="PROKAR_LIPOPROTEIN"/>
    <property type="match status" value="1"/>
</dbReference>
<feature type="signal peptide" evidence="1">
    <location>
        <begin position="1"/>
        <end position="24"/>
    </location>
</feature>
<evidence type="ECO:0000256" key="1">
    <source>
        <dbReference type="SAM" id="SignalP"/>
    </source>
</evidence>
<dbReference type="AlphaFoldDB" id="A0A3P3U7J0"/>
<feature type="chain" id="PRO_5039560667" evidence="1">
    <location>
        <begin position="25"/>
        <end position="405"/>
    </location>
</feature>
<dbReference type="SUPFAM" id="SSF82171">
    <property type="entry name" value="DPP6 N-terminal domain-like"/>
    <property type="match status" value="1"/>
</dbReference>
<sequence length="405" mass="43946">MRHNIGTYGIKFMTAMALSFALTACQSAGGRLTVVDPVASGSGEQAGQDVAPPSEGKRKLTVVESPIQPSGREVSVTRTHRMEAASIEAWLSEDEISIQTTKLVKPGTATEDPQYEYEASIVNINTGQSRENTGEGGAQVDGYMLVKENNSPGGRYSFIQKWKDKYTADNFVKNRATGQTIQIKGDNYLELGGWLNEETYILAAGSMSGRGEIRQVSAVDGKVTKVPLEDRDVETFTQFGVSHGRIYYTDNRQVLKVFEPGQATPVSLIQDVWNFEISPDSKYISVSTVAQLGGGRGSELLIYDSAGSLQGSLIGKGDLISDISWSPDSAKLAFDVYTEETTGMNGVYIFDTYSGMVSPLAPYYASAEPVPHPVYPLTWSPSGQRLGITVDDPKSLIVTQVIDFK</sequence>
<dbReference type="EMBL" id="RRCN01000001">
    <property type="protein sequence ID" value="RRJ66144.1"/>
    <property type="molecule type" value="Genomic_DNA"/>
</dbReference>
<keyword evidence="3" id="KW-1185">Reference proteome</keyword>
<dbReference type="InterPro" id="IPR011042">
    <property type="entry name" value="6-blade_b-propeller_TolB-like"/>
</dbReference>
<accession>A0A3P3U7J0</accession>
<protein>
    <submittedName>
        <fullName evidence="2">WD40 repeat domain-containing protein</fullName>
    </submittedName>
</protein>
<dbReference type="Proteomes" id="UP000267017">
    <property type="component" value="Unassembled WGS sequence"/>
</dbReference>
<evidence type="ECO:0000313" key="3">
    <source>
        <dbReference type="Proteomes" id="UP000267017"/>
    </source>
</evidence>
<organism evidence="2 3">
    <name type="scientific">Paenibacillus oralis</name>
    <dbReference type="NCBI Taxonomy" id="2490856"/>
    <lineage>
        <taxon>Bacteria</taxon>
        <taxon>Bacillati</taxon>
        <taxon>Bacillota</taxon>
        <taxon>Bacilli</taxon>
        <taxon>Bacillales</taxon>
        <taxon>Paenibacillaceae</taxon>
        <taxon>Paenibacillus</taxon>
    </lineage>
</organism>
<gene>
    <name evidence="2" type="ORF">EHV15_26940</name>
</gene>
<dbReference type="Gene3D" id="2.120.10.30">
    <property type="entry name" value="TolB, C-terminal domain"/>
    <property type="match status" value="1"/>
</dbReference>
<keyword evidence="1" id="KW-0732">Signal</keyword>